<dbReference type="Gene3D" id="3.40.605.10">
    <property type="entry name" value="Aldehyde Dehydrogenase, Chain A, domain 1"/>
    <property type="match status" value="1"/>
</dbReference>
<organism evidence="5 6">
    <name type="scientific">Brevibacterium daeguense</name>
    <dbReference type="NCBI Taxonomy" id="909936"/>
    <lineage>
        <taxon>Bacteria</taxon>
        <taxon>Bacillati</taxon>
        <taxon>Actinomycetota</taxon>
        <taxon>Actinomycetes</taxon>
        <taxon>Micrococcales</taxon>
        <taxon>Brevibacteriaceae</taxon>
        <taxon>Brevibacterium</taxon>
    </lineage>
</organism>
<evidence type="ECO:0000256" key="3">
    <source>
        <dbReference type="ARBA" id="ARBA00023002"/>
    </source>
</evidence>
<gene>
    <name evidence="5" type="ORF">GCM10022261_14270</name>
</gene>
<feature type="domain" description="Aldehyde dehydrogenase" evidence="4">
    <location>
        <begin position="11"/>
        <end position="457"/>
    </location>
</feature>
<dbReference type="InterPro" id="IPR044148">
    <property type="entry name" value="ALDH_GabD1-like"/>
</dbReference>
<proteinExistence type="inferred from homology"/>
<dbReference type="InterPro" id="IPR015590">
    <property type="entry name" value="Aldehyde_DH_dom"/>
</dbReference>
<dbReference type="Pfam" id="PF00171">
    <property type="entry name" value="Aldedh"/>
    <property type="match status" value="1"/>
</dbReference>
<accession>A0ABP8EIW1</accession>
<keyword evidence="3" id="KW-0560">Oxidoreductase</keyword>
<dbReference type="InterPro" id="IPR016161">
    <property type="entry name" value="Ald_DH/histidinol_DH"/>
</dbReference>
<name>A0ABP8EIW1_9MICO</name>
<reference evidence="6" key="1">
    <citation type="journal article" date="2019" name="Int. J. Syst. Evol. Microbiol.">
        <title>The Global Catalogue of Microorganisms (GCM) 10K type strain sequencing project: providing services to taxonomists for standard genome sequencing and annotation.</title>
        <authorList>
            <consortium name="The Broad Institute Genomics Platform"/>
            <consortium name="The Broad Institute Genome Sequencing Center for Infectious Disease"/>
            <person name="Wu L."/>
            <person name="Ma J."/>
        </authorList>
    </citation>
    <scope>NUCLEOTIDE SEQUENCE [LARGE SCALE GENOMIC DNA]</scope>
    <source>
        <strain evidence="6">JCM 17458</strain>
    </source>
</reference>
<dbReference type="InterPro" id="IPR047110">
    <property type="entry name" value="GABD/Sad-like"/>
</dbReference>
<evidence type="ECO:0000259" key="4">
    <source>
        <dbReference type="Pfam" id="PF00171"/>
    </source>
</evidence>
<dbReference type="PANTHER" id="PTHR43217:SF2">
    <property type="entry name" value="SUCCINATE-SEMIALDEHYDE DEHYDROGENASE [NADP(+)]"/>
    <property type="match status" value="1"/>
</dbReference>
<dbReference type="InterPro" id="IPR016162">
    <property type="entry name" value="Ald_DH_N"/>
</dbReference>
<evidence type="ECO:0000256" key="1">
    <source>
        <dbReference type="ARBA" id="ARBA00009986"/>
    </source>
</evidence>
<sequence>MSDKQMSVGGYRVQNPRTGEVTETFDTADDEQIQQVLESAHSAFEPWSDKTIEERAEVVSRVAELFTERKDELARIIAEEMGKPVPEGVEEAEFCTDIFNYFADNGPDLAADQEITSFSGGKAYVQRRPVGALLGIMPWNFPYYQVARFAAPNMVLGNTIILKHAEICPRSATAIQQIMDDAGVPDGVYNSVFASHDQIADIIADPRVQGVSLTGSERAGAVVGALAGQHLKKAVLELGGSDPYVVLDADDVKEAAQTAWETRMYNTGQACNSNKRMIVMEDIYDDFVAELTNLASRMKPGDPADEDEEVFSPLSSRGAAERLHEQVQKAVADGATLHAGGELGDGESAYYSPAVLTGITPEMDAYREELFGPVAVVYKVGSDEEALRLANDSPFGLGGAVFSQDQSRAEKVAQKLQVGMSNVNTPAGEGAELPFGGVKRSGFGRELGPLGMDEFVNKRLYYVED</sequence>
<protein>
    <submittedName>
        <fullName evidence="5">NAD-dependent succinate-semialdehyde dehydrogenase</fullName>
    </submittedName>
</protein>
<comment type="caution">
    <text evidence="5">The sequence shown here is derived from an EMBL/GenBank/DDBJ whole genome shotgun (WGS) entry which is preliminary data.</text>
</comment>
<dbReference type="EMBL" id="BAABAZ010000005">
    <property type="protein sequence ID" value="GAA4283896.1"/>
    <property type="molecule type" value="Genomic_DNA"/>
</dbReference>
<dbReference type="SUPFAM" id="SSF53720">
    <property type="entry name" value="ALDH-like"/>
    <property type="match status" value="1"/>
</dbReference>
<keyword evidence="2" id="KW-0521">NADP</keyword>
<dbReference type="CDD" id="cd07100">
    <property type="entry name" value="ALDH_SSADH1_GabD1"/>
    <property type="match status" value="1"/>
</dbReference>
<keyword evidence="6" id="KW-1185">Reference proteome</keyword>
<dbReference type="InterPro" id="IPR016163">
    <property type="entry name" value="Ald_DH_C"/>
</dbReference>
<dbReference type="RefSeq" id="WP_236863973.1">
    <property type="nucleotide sequence ID" value="NZ_BAABAZ010000005.1"/>
</dbReference>
<evidence type="ECO:0000313" key="6">
    <source>
        <dbReference type="Proteomes" id="UP001501586"/>
    </source>
</evidence>
<evidence type="ECO:0000313" key="5">
    <source>
        <dbReference type="EMBL" id="GAA4283896.1"/>
    </source>
</evidence>
<dbReference type="Gene3D" id="3.40.309.10">
    <property type="entry name" value="Aldehyde Dehydrogenase, Chain A, domain 2"/>
    <property type="match status" value="1"/>
</dbReference>
<comment type="similarity">
    <text evidence="1">Belongs to the aldehyde dehydrogenase family.</text>
</comment>
<dbReference type="PANTHER" id="PTHR43217">
    <property type="entry name" value="SUCCINATE SEMIALDEHYDE DEHYDROGENASE [NAD(P)+] SAD"/>
    <property type="match status" value="1"/>
</dbReference>
<dbReference type="Proteomes" id="UP001501586">
    <property type="component" value="Unassembled WGS sequence"/>
</dbReference>
<evidence type="ECO:0000256" key="2">
    <source>
        <dbReference type="ARBA" id="ARBA00022857"/>
    </source>
</evidence>